<dbReference type="EMBL" id="CM043789">
    <property type="protein sequence ID" value="KAI4827075.1"/>
    <property type="molecule type" value="Genomic_DNA"/>
</dbReference>
<comment type="caution">
    <text evidence="1">The sequence shown here is derived from an EMBL/GenBank/DDBJ whole genome shotgun (WGS) entry which is preliminary data.</text>
</comment>
<gene>
    <name evidence="1" type="ORF">KUCAC02_030501</name>
</gene>
<name>A0ACB9XLA9_CHAAC</name>
<protein>
    <submittedName>
        <fullName evidence="1">Uncharacterized protein</fullName>
    </submittedName>
</protein>
<accession>A0ACB9XLA9</accession>
<reference evidence="1" key="1">
    <citation type="submission" date="2022-05" db="EMBL/GenBank/DDBJ databases">
        <title>Chromosome-level genome of Chaenocephalus aceratus.</title>
        <authorList>
            <person name="Park H."/>
        </authorList>
    </citation>
    <scope>NUCLEOTIDE SEQUENCE</scope>
    <source>
        <strain evidence="1">KU_202001</strain>
    </source>
</reference>
<keyword evidence="2" id="KW-1185">Reference proteome</keyword>
<proteinExistence type="predicted"/>
<dbReference type="Proteomes" id="UP001057452">
    <property type="component" value="Chromosome 5"/>
</dbReference>
<sequence>MNGVGEEKLYLACKESPLLGERRRVALSAEGEQSSAGDERRQSPPVELVGQAGVRLTHLPGLAGQMCSHARGGSENMCLKISTSSSSGQKL</sequence>
<organism evidence="1 2">
    <name type="scientific">Chaenocephalus aceratus</name>
    <name type="common">Blackfin icefish</name>
    <name type="synonym">Chaenichthys aceratus</name>
    <dbReference type="NCBI Taxonomy" id="36190"/>
    <lineage>
        <taxon>Eukaryota</taxon>
        <taxon>Metazoa</taxon>
        <taxon>Chordata</taxon>
        <taxon>Craniata</taxon>
        <taxon>Vertebrata</taxon>
        <taxon>Euteleostomi</taxon>
        <taxon>Actinopterygii</taxon>
        <taxon>Neopterygii</taxon>
        <taxon>Teleostei</taxon>
        <taxon>Neoteleostei</taxon>
        <taxon>Acanthomorphata</taxon>
        <taxon>Eupercaria</taxon>
        <taxon>Perciformes</taxon>
        <taxon>Notothenioidei</taxon>
        <taxon>Channichthyidae</taxon>
        <taxon>Chaenocephalus</taxon>
    </lineage>
</organism>
<evidence type="ECO:0000313" key="2">
    <source>
        <dbReference type="Proteomes" id="UP001057452"/>
    </source>
</evidence>
<evidence type="ECO:0000313" key="1">
    <source>
        <dbReference type="EMBL" id="KAI4827075.1"/>
    </source>
</evidence>